<dbReference type="InterPro" id="IPR016185">
    <property type="entry name" value="PreATP-grasp_dom_sf"/>
</dbReference>
<dbReference type="STRING" id="113562.SAMN04489716_5882"/>
<dbReference type="GO" id="GO:0009252">
    <property type="term" value="P:peptidoglycan biosynthetic process"/>
    <property type="evidence" value="ECO:0007669"/>
    <property type="project" value="TreeGrafter"/>
</dbReference>
<keyword evidence="2" id="KW-0436">Ligase</keyword>
<dbReference type="EMBL" id="LT629758">
    <property type="protein sequence ID" value="SDT70078.1"/>
    <property type="molecule type" value="Genomic_DNA"/>
</dbReference>
<evidence type="ECO:0000313" key="2">
    <source>
        <dbReference type="EMBL" id="SDT70078.1"/>
    </source>
</evidence>
<dbReference type="GO" id="GO:0008716">
    <property type="term" value="F:D-alanine-D-alanine ligase activity"/>
    <property type="evidence" value="ECO:0007669"/>
    <property type="project" value="TreeGrafter"/>
</dbReference>
<dbReference type="RefSeq" id="WP_157751828.1">
    <property type="nucleotide sequence ID" value="NZ_BOMJ01000063.1"/>
</dbReference>
<sequence>MSTLRVAVIYGGRGRGHELSCQSANTVIRHLNRDRYDVLPVHITPDGHWGTGAADRSPLESMTQALDAMASVDVAFPCLHGEDGTIQSVLSFSGIPYVGSGVVASAATTNGEIARKLLAADGIPVAGTLASSGDSIRVGVLEYPDGRLTTTAGLDNIPAEMADRLGGFAVRAFRALGCAGLLQIGFRSDSRVEHTSSRVEHADSRVEAVIDDVDTMPNLALDAPFARAWQATGMAYPLLLDLLIETAVGHGRPVPDAVAERSLP</sequence>
<evidence type="ECO:0000313" key="3">
    <source>
        <dbReference type="Proteomes" id="UP000198688"/>
    </source>
</evidence>
<dbReference type="SUPFAM" id="SSF52440">
    <property type="entry name" value="PreATP-grasp domain"/>
    <property type="match status" value="1"/>
</dbReference>
<dbReference type="InterPro" id="IPR011127">
    <property type="entry name" value="Dala_Dala_lig_N"/>
</dbReference>
<dbReference type="GO" id="GO:0005829">
    <property type="term" value="C:cytosol"/>
    <property type="evidence" value="ECO:0007669"/>
    <property type="project" value="TreeGrafter"/>
</dbReference>
<dbReference type="Gene3D" id="3.30.470.20">
    <property type="entry name" value="ATP-grasp fold, B domain"/>
    <property type="match status" value="1"/>
</dbReference>
<proteinExistence type="predicted"/>
<feature type="domain" description="D-alanine--D-alanine ligase N-terminal" evidence="1">
    <location>
        <begin position="5"/>
        <end position="100"/>
    </location>
</feature>
<name>A0A1H2CHV5_9ACTN</name>
<keyword evidence="3" id="KW-1185">Reference proteome</keyword>
<reference evidence="2 3" key="1">
    <citation type="submission" date="2016-10" db="EMBL/GenBank/DDBJ databases">
        <authorList>
            <person name="de Groot N.N."/>
        </authorList>
    </citation>
    <scope>NUCLEOTIDE SEQUENCE [LARGE SCALE GENOMIC DNA]</scope>
    <source>
        <strain evidence="2 3">DSM 43941</strain>
    </source>
</reference>
<gene>
    <name evidence="2" type="ORF">SAMN04489716_5882</name>
</gene>
<dbReference type="AlphaFoldDB" id="A0A1H2CHV5"/>
<dbReference type="OrthoDB" id="9813261at2"/>
<dbReference type="PANTHER" id="PTHR23132">
    <property type="entry name" value="D-ALANINE--D-ALANINE LIGASE"/>
    <property type="match status" value="1"/>
</dbReference>
<dbReference type="PANTHER" id="PTHR23132:SF25">
    <property type="entry name" value="D-ALANINE--D-ALANINE LIGASE A"/>
    <property type="match status" value="1"/>
</dbReference>
<accession>A0A1H2CHV5</accession>
<dbReference type="Pfam" id="PF01820">
    <property type="entry name" value="Dala_Dala_lig_N"/>
    <property type="match status" value="1"/>
</dbReference>
<dbReference type="Gene3D" id="3.40.50.20">
    <property type="match status" value="1"/>
</dbReference>
<evidence type="ECO:0000259" key="1">
    <source>
        <dbReference type="Pfam" id="PF01820"/>
    </source>
</evidence>
<protein>
    <submittedName>
        <fullName evidence="2">D-alanine--D-alanine ligase</fullName>
    </submittedName>
</protein>
<dbReference type="Proteomes" id="UP000198688">
    <property type="component" value="Chromosome I"/>
</dbReference>
<organism evidence="2 3">
    <name type="scientific">Actinoplanes derwentensis</name>
    <dbReference type="NCBI Taxonomy" id="113562"/>
    <lineage>
        <taxon>Bacteria</taxon>
        <taxon>Bacillati</taxon>
        <taxon>Actinomycetota</taxon>
        <taxon>Actinomycetes</taxon>
        <taxon>Micromonosporales</taxon>
        <taxon>Micromonosporaceae</taxon>
        <taxon>Actinoplanes</taxon>
    </lineage>
</organism>